<dbReference type="OMA" id="YVSACIS"/>
<dbReference type="Gramene" id="KXG23326">
    <property type="protein sequence ID" value="KXG23326"/>
    <property type="gene ID" value="SORBI_3008G084300"/>
</dbReference>
<evidence type="ECO:0000313" key="3">
    <source>
        <dbReference type="Proteomes" id="UP000000768"/>
    </source>
</evidence>
<proteinExistence type="predicted"/>
<keyword evidence="3" id="KW-1185">Reference proteome</keyword>
<accession>A0A1B6PC69</accession>
<reference evidence="3" key="3">
    <citation type="journal article" date="2018" name="Plant J.">
        <title>The Sorghum bicolor reference genome: improved assembly, gene annotations, a transcriptome atlas, and signatures of genome organization.</title>
        <authorList>
            <person name="McCormick R.F."/>
            <person name="Truong S.K."/>
            <person name="Sreedasyam A."/>
            <person name="Jenkins J."/>
            <person name="Shu S."/>
            <person name="Sims D."/>
            <person name="Kennedy M."/>
            <person name="Amirebrahimi M."/>
            <person name="Weers B.D."/>
            <person name="McKinley B."/>
            <person name="Mattison A."/>
            <person name="Morishige D.T."/>
            <person name="Grimwood J."/>
            <person name="Schmutz J."/>
            <person name="Mullet J.E."/>
        </authorList>
    </citation>
    <scope>NUCLEOTIDE SEQUENCE [LARGE SCALE GENOMIC DNA]</scope>
    <source>
        <strain evidence="3">cv. BTx623</strain>
    </source>
</reference>
<organism evidence="2 3">
    <name type="scientific">Sorghum bicolor</name>
    <name type="common">Sorghum</name>
    <name type="synonym">Sorghum vulgare</name>
    <dbReference type="NCBI Taxonomy" id="4558"/>
    <lineage>
        <taxon>Eukaryota</taxon>
        <taxon>Viridiplantae</taxon>
        <taxon>Streptophyta</taxon>
        <taxon>Embryophyta</taxon>
        <taxon>Tracheophyta</taxon>
        <taxon>Spermatophyta</taxon>
        <taxon>Magnoliopsida</taxon>
        <taxon>Liliopsida</taxon>
        <taxon>Poales</taxon>
        <taxon>Poaceae</taxon>
        <taxon>PACMAD clade</taxon>
        <taxon>Panicoideae</taxon>
        <taxon>Andropogonodae</taxon>
        <taxon>Andropogoneae</taxon>
        <taxon>Sorghinae</taxon>
        <taxon>Sorghum</taxon>
    </lineage>
</organism>
<feature type="transmembrane region" description="Helical" evidence="1">
    <location>
        <begin position="32"/>
        <end position="58"/>
    </location>
</feature>
<reference evidence="2" key="2">
    <citation type="submission" date="2017-02" db="EMBL/GenBank/DDBJ databases">
        <title>WGS assembly of Sorghum bicolor.</title>
        <authorList>
            <person name="Paterson A."/>
            <person name="Mullet J."/>
            <person name="Bowers J."/>
            <person name="Bruggmann R."/>
            <person name="Dubchak I."/>
            <person name="Grimwood J."/>
            <person name="Gundlach H."/>
            <person name="Haberer G."/>
            <person name="Hellsten U."/>
            <person name="Mitros T."/>
            <person name="Poliakov A."/>
            <person name="Schmutz J."/>
            <person name="Spannagl M."/>
            <person name="Tang H."/>
            <person name="Wang X."/>
            <person name="Wicker T."/>
            <person name="Bharti A."/>
            <person name="Chapman J."/>
            <person name="Feltus F."/>
            <person name="Gowik U."/>
            <person name="Grigoriev I."/>
            <person name="Lyons E."/>
            <person name="Maher C."/>
            <person name="Martis M."/>
            <person name="Narechania A."/>
            <person name="Otillar R."/>
            <person name="Penning B."/>
            <person name="Salamov A."/>
            <person name="Wang Y."/>
            <person name="Zhang L."/>
            <person name="Carpita N."/>
            <person name="Freeling M."/>
            <person name="Gingle A."/>
            <person name="Hash C."/>
            <person name="Keller B."/>
            <person name="Klein P."/>
            <person name="Kresovich S."/>
            <person name="Mccann M."/>
            <person name="Ming R."/>
            <person name="Peterson D."/>
            <person name="Rahman M."/>
            <person name="Ware D."/>
            <person name="Westhoff P."/>
            <person name="Mayer K."/>
            <person name="Messing J."/>
            <person name="Sims D."/>
            <person name="Jenkins J."/>
            <person name="Shu S."/>
            <person name="Rokhsar D."/>
        </authorList>
    </citation>
    <scope>NUCLEOTIDE SEQUENCE</scope>
</reference>
<dbReference type="Proteomes" id="UP000000768">
    <property type="component" value="Chromosome 8"/>
</dbReference>
<dbReference type="Gramene" id="KXG23327">
    <property type="protein sequence ID" value="KXG23327"/>
    <property type="gene ID" value="SORBI_3008G084300"/>
</dbReference>
<dbReference type="EMBL" id="CM000767">
    <property type="protein sequence ID" value="KXG23328.1"/>
    <property type="molecule type" value="Genomic_DNA"/>
</dbReference>
<dbReference type="AlphaFoldDB" id="A0A1B6PC69"/>
<keyword evidence="1" id="KW-1133">Transmembrane helix</keyword>
<evidence type="ECO:0000256" key="1">
    <source>
        <dbReference type="SAM" id="Phobius"/>
    </source>
</evidence>
<feature type="transmembrane region" description="Helical" evidence="1">
    <location>
        <begin position="99"/>
        <end position="120"/>
    </location>
</feature>
<dbReference type="InParanoid" id="A0A1B6PC69"/>
<evidence type="ECO:0000313" key="2">
    <source>
        <dbReference type="EMBL" id="KXG23324.1"/>
    </source>
</evidence>
<dbReference type="Gramene" id="KXG23329">
    <property type="protein sequence ID" value="KXG23329"/>
    <property type="gene ID" value="SORBI_3008G084300"/>
</dbReference>
<dbReference type="Gramene" id="KXG23328">
    <property type="protein sequence ID" value="KXG23328"/>
    <property type="gene ID" value="SORBI_3008G084300"/>
</dbReference>
<feature type="transmembrane region" description="Helical" evidence="1">
    <location>
        <begin position="70"/>
        <end position="92"/>
    </location>
</feature>
<dbReference type="EMBL" id="CM000767">
    <property type="protein sequence ID" value="KXG23329.1"/>
    <property type="molecule type" value="Genomic_DNA"/>
</dbReference>
<dbReference type="EMBL" id="CM000767">
    <property type="protein sequence ID" value="KXG23325.1"/>
    <property type="molecule type" value="Genomic_DNA"/>
</dbReference>
<dbReference type="EMBL" id="CM000767">
    <property type="protein sequence ID" value="KXG23326.1"/>
    <property type="molecule type" value="Genomic_DNA"/>
</dbReference>
<dbReference type="Gramene" id="KXG23324">
    <property type="protein sequence ID" value="KXG23324"/>
    <property type="gene ID" value="SORBI_3008G084300"/>
</dbReference>
<name>A0A1B6PC69_SORBI</name>
<dbReference type="EMBL" id="CM000767">
    <property type="protein sequence ID" value="KXG23324.1"/>
    <property type="molecule type" value="Genomic_DNA"/>
</dbReference>
<reference evidence="2 3" key="1">
    <citation type="journal article" date="2009" name="Nature">
        <title>The Sorghum bicolor genome and the diversification of grasses.</title>
        <authorList>
            <person name="Paterson A.H."/>
            <person name="Bowers J.E."/>
            <person name="Bruggmann R."/>
            <person name="Dubchak I."/>
            <person name="Grimwood J."/>
            <person name="Gundlach H."/>
            <person name="Haberer G."/>
            <person name="Hellsten U."/>
            <person name="Mitros T."/>
            <person name="Poliakov A."/>
            <person name="Schmutz J."/>
            <person name="Spannagl M."/>
            <person name="Tang H."/>
            <person name="Wang X."/>
            <person name="Wicker T."/>
            <person name="Bharti A.K."/>
            <person name="Chapman J."/>
            <person name="Feltus F.A."/>
            <person name="Gowik U."/>
            <person name="Grigoriev I.V."/>
            <person name="Lyons E."/>
            <person name="Maher C.A."/>
            <person name="Martis M."/>
            <person name="Narechania A."/>
            <person name="Otillar R.P."/>
            <person name="Penning B.W."/>
            <person name="Salamov A.A."/>
            <person name="Wang Y."/>
            <person name="Zhang L."/>
            <person name="Carpita N.C."/>
            <person name="Freeling M."/>
            <person name="Gingle A.R."/>
            <person name="Hash C.T."/>
            <person name="Keller B."/>
            <person name="Klein P."/>
            <person name="Kresovich S."/>
            <person name="McCann M.C."/>
            <person name="Ming R."/>
            <person name="Peterson D.G."/>
            <person name="Mehboob-ur-Rahman"/>
            <person name="Ware D."/>
            <person name="Westhoff P."/>
            <person name="Mayer K.F."/>
            <person name="Messing J."/>
            <person name="Rokhsar D.S."/>
        </authorList>
    </citation>
    <scope>NUCLEOTIDE SEQUENCE [LARGE SCALE GENOMIC DNA]</scope>
    <source>
        <strain evidence="3">cv. BTx623</strain>
    </source>
</reference>
<gene>
    <name evidence="2" type="ORF">SORBI_3008G084300</name>
</gene>
<dbReference type="Gramene" id="KXG23325">
    <property type="protein sequence ID" value="KXG23325"/>
    <property type="gene ID" value="SORBI_3008G084300"/>
</dbReference>
<keyword evidence="1" id="KW-0472">Membrane</keyword>
<sequence>MISFLTVGFHSMCLNLFSFECHRFTGFSRYGLFFCLSSFLSLCFFVCPNILLFIFILLQPKHVNYWVDVGYVSACISISACLVHEVFADFLLPIDMPCLYSIIVLAVLLVLMVIVTNIYFSLNMDAPYISHFFYRMKLQHIIYGFLLYF</sequence>
<protein>
    <submittedName>
        <fullName evidence="2">Uncharacterized protein</fullName>
    </submittedName>
</protein>
<keyword evidence="1" id="KW-0812">Transmembrane</keyword>
<dbReference type="EMBL" id="CM000767">
    <property type="protein sequence ID" value="KXG23327.1"/>
    <property type="molecule type" value="Genomic_DNA"/>
</dbReference>